<dbReference type="GeneID" id="60683362"/>
<keyword evidence="3" id="KW-0804">Transcription</keyword>
<dbReference type="InterPro" id="IPR036388">
    <property type="entry name" value="WH-like_DNA-bd_sf"/>
</dbReference>
<proteinExistence type="predicted"/>
<sequence>MIDTVNVRTLDVQRQPSVTEQVFELLYRQVVELELPPGAKLSEVDVAKQMGVSRQPVRDAFYRLSQQGFLMIRPQRATVVTHISERGVLQARFIRTALEMETVRAAAERLSEEQIAALDELVQRQIKAMDAGDKMLFHELDDEFHRQICKMSGHDFAWALIRDSKAHMDRIRYLSLAFGAQSAIDDHIEIMAALKARDGDRAAANMRVHLSRILSIISRIRESHGQYFATE</sequence>
<dbReference type="PANTHER" id="PTHR43537">
    <property type="entry name" value="TRANSCRIPTIONAL REGULATOR, GNTR FAMILY"/>
    <property type="match status" value="1"/>
</dbReference>
<dbReference type="PROSITE" id="PS50949">
    <property type="entry name" value="HTH_GNTR"/>
    <property type="match status" value="1"/>
</dbReference>
<dbReference type="SMART" id="SM00345">
    <property type="entry name" value="HTH_GNTR"/>
    <property type="match status" value="1"/>
</dbReference>
<dbReference type="EMBL" id="QUSG01000015">
    <property type="protein sequence ID" value="KAA3523716.1"/>
    <property type="molecule type" value="Genomic_DNA"/>
</dbReference>
<dbReference type="PANTHER" id="PTHR43537:SF6">
    <property type="entry name" value="HTH-TYPE TRANSCRIPTIONAL REPRESSOR RSPR"/>
    <property type="match status" value="1"/>
</dbReference>
<dbReference type="GO" id="GO:0003700">
    <property type="term" value="F:DNA-binding transcription factor activity"/>
    <property type="evidence" value="ECO:0007669"/>
    <property type="project" value="InterPro"/>
</dbReference>
<protein>
    <submittedName>
        <fullName evidence="5">GntR family transcriptional regulator</fullName>
    </submittedName>
</protein>
<dbReference type="Gene3D" id="1.20.120.530">
    <property type="entry name" value="GntR ligand-binding domain-like"/>
    <property type="match status" value="1"/>
</dbReference>
<evidence type="ECO:0000256" key="1">
    <source>
        <dbReference type="ARBA" id="ARBA00023015"/>
    </source>
</evidence>
<dbReference type="AlphaFoldDB" id="A0A368NRX2"/>
<name>A0A368NRX2_AGRVI</name>
<dbReference type="OrthoDB" id="9788098at2"/>
<evidence type="ECO:0000256" key="3">
    <source>
        <dbReference type="ARBA" id="ARBA00023163"/>
    </source>
</evidence>
<dbReference type="RefSeq" id="WP_060718376.1">
    <property type="nucleotide sequence ID" value="NZ_CP055265.1"/>
</dbReference>
<dbReference type="InterPro" id="IPR008920">
    <property type="entry name" value="TF_FadR/GntR_C"/>
</dbReference>
<feature type="domain" description="HTH gntR-type" evidence="4">
    <location>
        <begin position="16"/>
        <end position="83"/>
    </location>
</feature>
<keyword evidence="2" id="KW-0238">DNA-binding</keyword>
<keyword evidence="1" id="KW-0805">Transcription regulation</keyword>
<dbReference type="InterPro" id="IPR000524">
    <property type="entry name" value="Tscrpt_reg_HTH_GntR"/>
</dbReference>
<evidence type="ECO:0000259" key="4">
    <source>
        <dbReference type="PROSITE" id="PS50949"/>
    </source>
</evidence>
<evidence type="ECO:0000313" key="6">
    <source>
        <dbReference type="EMBL" id="KAA3524160.1"/>
    </source>
</evidence>
<accession>A0A368NRX2</accession>
<dbReference type="SMART" id="SM00895">
    <property type="entry name" value="FCD"/>
    <property type="match status" value="1"/>
</dbReference>
<evidence type="ECO:0000313" key="5">
    <source>
        <dbReference type="EMBL" id="KAA3523716.1"/>
    </source>
</evidence>
<reference evidence="5 7" key="1">
    <citation type="submission" date="2018-08" db="EMBL/GenBank/DDBJ databases">
        <title>Genome sequencing of Agrobacterium vitis strain ICMP 10754.</title>
        <authorList>
            <person name="Visnovsky S.B."/>
            <person name="Pitman A.R."/>
        </authorList>
    </citation>
    <scope>NUCLEOTIDE SEQUENCE [LARGE SCALE GENOMIC DNA]</scope>
    <source>
        <strain evidence="5 7">ICMP 10754</strain>
    </source>
</reference>
<dbReference type="SUPFAM" id="SSF46785">
    <property type="entry name" value="Winged helix' DNA-binding domain"/>
    <property type="match status" value="1"/>
</dbReference>
<dbReference type="Gene3D" id="1.10.10.10">
    <property type="entry name" value="Winged helix-like DNA-binding domain superfamily/Winged helix DNA-binding domain"/>
    <property type="match status" value="1"/>
</dbReference>
<dbReference type="Pfam" id="PF00392">
    <property type="entry name" value="GntR"/>
    <property type="match status" value="1"/>
</dbReference>
<dbReference type="EMBL" id="QUSG01000014">
    <property type="protein sequence ID" value="KAA3524160.1"/>
    <property type="molecule type" value="Genomic_DNA"/>
</dbReference>
<dbReference type="CDD" id="cd07377">
    <property type="entry name" value="WHTH_GntR"/>
    <property type="match status" value="1"/>
</dbReference>
<comment type="caution">
    <text evidence="5">The sequence shown here is derived from an EMBL/GenBank/DDBJ whole genome shotgun (WGS) entry which is preliminary data.</text>
</comment>
<gene>
    <name evidence="6" type="ORF">DXT89_19465</name>
    <name evidence="5" type="ORF">DXT89_19940</name>
</gene>
<dbReference type="GO" id="GO:0003677">
    <property type="term" value="F:DNA binding"/>
    <property type="evidence" value="ECO:0007669"/>
    <property type="project" value="UniProtKB-KW"/>
</dbReference>
<evidence type="ECO:0000313" key="7">
    <source>
        <dbReference type="Proteomes" id="UP000436911"/>
    </source>
</evidence>
<dbReference type="Proteomes" id="UP000436911">
    <property type="component" value="Unassembled WGS sequence"/>
</dbReference>
<dbReference type="InterPro" id="IPR011711">
    <property type="entry name" value="GntR_C"/>
</dbReference>
<dbReference type="SUPFAM" id="SSF48008">
    <property type="entry name" value="GntR ligand-binding domain-like"/>
    <property type="match status" value="1"/>
</dbReference>
<dbReference type="InterPro" id="IPR036390">
    <property type="entry name" value="WH_DNA-bd_sf"/>
</dbReference>
<organism evidence="5 7">
    <name type="scientific">Agrobacterium vitis</name>
    <name type="common">Rhizobium vitis</name>
    <dbReference type="NCBI Taxonomy" id="373"/>
    <lineage>
        <taxon>Bacteria</taxon>
        <taxon>Pseudomonadati</taxon>
        <taxon>Pseudomonadota</taxon>
        <taxon>Alphaproteobacteria</taxon>
        <taxon>Hyphomicrobiales</taxon>
        <taxon>Rhizobiaceae</taxon>
        <taxon>Rhizobium/Agrobacterium group</taxon>
        <taxon>Agrobacterium</taxon>
    </lineage>
</organism>
<dbReference type="Pfam" id="PF07729">
    <property type="entry name" value="FCD"/>
    <property type="match status" value="1"/>
</dbReference>
<evidence type="ECO:0000256" key="2">
    <source>
        <dbReference type="ARBA" id="ARBA00023125"/>
    </source>
</evidence>